<dbReference type="Proteomes" id="UP001177769">
    <property type="component" value="Chromosome"/>
</dbReference>
<dbReference type="GO" id="GO:0043565">
    <property type="term" value="F:sequence-specific DNA binding"/>
    <property type="evidence" value="ECO:0007669"/>
    <property type="project" value="InterPro"/>
</dbReference>
<dbReference type="InterPro" id="IPR018060">
    <property type="entry name" value="HTH_AraC"/>
</dbReference>
<keyword evidence="2" id="KW-0804">Transcription</keyword>
<dbReference type="Pfam" id="PF12833">
    <property type="entry name" value="HTH_18"/>
    <property type="match status" value="1"/>
</dbReference>
<feature type="domain" description="HTH araC/xylS-type" evidence="3">
    <location>
        <begin position="186"/>
        <end position="280"/>
    </location>
</feature>
<evidence type="ECO:0000313" key="4">
    <source>
        <dbReference type="EMBL" id="WIT10662.1"/>
    </source>
</evidence>
<sequence>MHALAQPTSRREYAQLLLPRLSLSHCVQAVLLRDTRGLQLDDQQRRSYFPCTPMCSITWIFDGQVELFELPPGGPQEGPRRPMPAELVFAGPWTRPVASWSAGPVHLMKLMLRPDALQALTGVAPSDWVNRVAPAREVLGERWWQLCREVREAADDAARIALLQARLDAWWQAARPEGSAGVHRIEDWSQGLALRAATSALGRSVRQIERRIKQWTGQPLRELRGMGRSERAFFEAVLAVQEADWSWADVAERAGYADQSHLCRQTRRVTGFAPEELRRRMDDESFWAYRIWGMAALQPPWRQP</sequence>
<keyword evidence="1" id="KW-0805">Transcription regulation</keyword>
<dbReference type="KEGG" id="pais:PFX98_17320"/>
<evidence type="ECO:0000259" key="3">
    <source>
        <dbReference type="PROSITE" id="PS01124"/>
    </source>
</evidence>
<protein>
    <submittedName>
        <fullName evidence="4">AraC family transcriptional regulator</fullName>
    </submittedName>
</protein>
<dbReference type="RefSeq" id="WP_285231736.1">
    <property type="nucleotide sequence ID" value="NZ_CP116346.1"/>
</dbReference>
<dbReference type="Gene3D" id="1.10.10.60">
    <property type="entry name" value="Homeodomain-like"/>
    <property type="match status" value="1"/>
</dbReference>
<dbReference type="AlphaFoldDB" id="A0AA95N931"/>
<dbReference type="InterPro" id="IPR009057">
    <property type="entry name" value="Homeodomain-like_sf"/>
</dbReference>
<reference evidence="4" key="1">
    <citation type="submission" date="2023-01" db="EMBL/GenBank/DDBJ databases">
        <title>Whole genome sequence of Paucibacter sp. S2-9 isolated from pond sediment.</title>
        <authorList>
            <person name="Jung J.Y."/>
        </authorList>
    </citation>
    <scope>NUCLEOTIDE SEQUENCE</scope>
    <source>
        <strain evidence="4">S2-9</strain>
    </source>
</reference>
<gene>
    <name evidence="4" type="ORF">PFX98_17320</name>
</gene>
<dbReference type="SUPFAM" id="SSF46689">
    <property type="entry name" value="Homeodomain-like"/>
    <property type="match status" value="1"/>
</dbReference>
<dbReference type="PROSITE" id="PS01124">
    <property type="entry name" value="HTH_ARAC_FAMILY_2"/>
    <property type="match status" value="1"/>
</dbReference>
<dbReference type="GO" id="GO:0003700">
    <property type="term" value="F:DNA-binding transcription factor activity"/>
    <property type="evidence" value="ECO:0007669"/>
    <property type="project" value="InterPro"/>
</dbReference>
<evidence type="ECO:0000313" key="5">
    <source>
        <dbReference type="Proteomes" id="UP001177769"/>
    </source>
</evidence>
<accession>A0AA95N931</accession>
<keyword evidence="5" id="KW-1185">Reference proteome</keyword>
<organism evidence="4 5">
    <name type="scientific">Paucibacter sediminis</name>
    <dbReference type="NCBI Taxonomy" id="3019553"/>
    <lineage>
        <taxon>Bacteria</taxon>
        <taxon>Pseudomonadati</taxon>
        <taxon>Pseudomonadota</taxon>
        <taxon>Betaproteobacteria</taxon>
        <taxon>Burkholderiales</taxon>
        <taxon>Sphaerotilaceae</taxon>
        <taxon>Roseateles</taxon>
    </lineage>
</organism>
<dbReference type="SMART" id="SM00342">
    <property type="entry name" value="HTH_ARAC"/>
    <property type="match status" value="1"/>
</dbReference>
<name>A0AA95N931_9BURK</name>
<dbReference type="EMBL" id="CP116346">
    <property type="protein sequence ID" value="WIT10662.1"/>
    <property type="molecule type" value="Genomic_DNA"/>
</dbReference>
<evidence type="ECO:0000256" key="1">
    <source>
        <dbReference type="ARBA" id="ARBA00023015"/>
    </source>
</evidence>
<evidence type="ECO:0000256" key="2">
    <source>
        <dbReference type="ARBA" id="ARBA00023163"/>
    </source>
</evidence>
<proteinExistence type="predicted"/>